<dbReference type="InterPro" id="IPR011701">
    <property type="entry name" value="MFS"/>
</dbReference>
<evidence type="ECO:0000256" key="3">
    <source>
        <dbReference type="ARBA" id="ARBA00022989"/>
    </source>
</evidence>
<keyword evidence="3 5" id="KW-1133">Transmembrane helix</keyword>
<dbReference type="CDD" id="cd17321">
    <property type="entry name" value="MFS_MMR_MDR_like"/>
    <property type="match status" value="1"/>
</dbReference>
<feature type="transmembrane region" description="Helical" evidence="5">
    <location>
        <begin position="230"/>
        <end position="248"/>
    </location>
</feature>
<proteinExistence type="predicted"/>
<feature type="transmembrane region" description="Helical" evidence="5">
    <location>
        <begin position="50"/>
        <end position="66"/>
    </location>
</feature>
<dbReference type="Pfam" id="PF07690">
    <property type="entry name" value="MFS_1"/>
    <property type="match status" value="1"/>
</dbReference>
<dbReference type="Gene3D" id="1.20.1250.20">
    <property type="entry name" value="MFS general substrate transporter like domains"/>
    <property type="match status" value="1"/>
</dbReference>
<feature type="domain" description="Major facilitator superfamily (MFS) profile" evidence="6">
    <location>
        <begin position="12"/>
        <end position="495"/>
    </location>
</feature>
<name>A0A246HKK2_STEMA</name>
<feature type="transmembrane region" description="Helical" evidence="5">
    <location>
        <begin position="332"/>
        <end position="351"/>
    </location>
</feature>
<evidence type="ECO:0000259" key="6">
    <source>
        <dbReference type="PROSITE" id="PS50850"/>
    </source>
</evidence>
<comment type="caution">
    <text evidence="7">The sequence shown here is derived from an EMBL/GenBank/DDBJ whole genome shotgun (WGS) entry which is preliminary data.</text>
</comment>
<evidence type="ECO:0000256" key="4">
    <source>
        <dbReference type="ARBA" id="ARBA00023136"/>
    </source>
</evidence>
<evidence type="ECO:0000256" key="1">
    <source>
        <dbReference type="ARBA" id="ARBA00004141"/>
    </source>
</evidence>
<protein>
    <submittedName>
        <fullName evidence="7">MFS transporter</fullName>
    </submittedName>
</protein>
<dbReference type="OrthoDB" id="9764259at2"/>
<evidence type="ECO:0000256" key="5">
    <source>
        <dbReference type="SAM" id="Phobius"/>
    </source>
</evidence>
<dbReference type="GO" id="GO:0016020">
    <property type="term" value="C:membrane"/>
    <property type="evidence" value="ECO:0007669"/>
    <property type="project" value="UniProtKB-SubCell"/>
</dbReference>
<dbReference type="GO" id="GO:0022857">
    <property type="term" value="F:transmembrane transporter activity"/>
    <property type="evidence" value="ECO:0007669"/>
    <property type="project" value="InterPro"/>
</dbReference>
<dbReference type="PANTHER" id="PTHR42718:SF49">
    <property type="entry name" value="EXPORT PROTEIN"/>
    <property type="match status" value="1"/>
</dbReference>
<organism evidence="7 8">
    <name type="scientific">Stenotrophomonas maltophilia</name>
    <name type="common">Pseudomonas maltophilia</name>
    <name type="synonym">Xanthomonas maltophilia</name>
    <dbReference type="NCBI Taxonomy" id="40324"/>
    <lineage>
        <taxon>Bacteria</taxon>
        <taxon>Pseudomonadati</taxon>
        <taxon>Pseudomonadota</taxon>
        <taxon>Gammaproteobacteria</taxon>
        <taxon>Lysobacterales</taxon>
        <taxon>Lysobacteraceae</taxon>
        <taxon>Stenotrophomonas</taxon>
        <taxon>Stenotrophomonas maltophilia group</taxon>
    </lineage>
</organism>
<evidence type="ECO:0000313" key="7">
    <source>
        <dbReference type="EMBL" id="OWQ52241.1"/>
    </source>
</evidence>
<dbReference type="InterPro" id="IPR020846">
    <property type="entry name" value="MFS_dom"/>
</dbReference>
<feature type="transmembrane region" description="Helical" evidence="5">
    <location>
        <begin position="169"/>
        <end position="188"/>
    </location>
</feature>
<comment type="subcellular location">
    <subcellularLocation>
        <location evidence="1">Membrane</location>
        <topology evidence="1">Multi-pass membrane protein</topology>
    </subcellularLocation>
</comment>
<feature type="transmembrane region" description="Helical" evidence="5">
    <location>
        <begin position="357"/>
        <end position="375"/>
    </location>
</feature>
<dbReference type="PROSITE" id="PS00216">
    <property type="entry name" value="SUGAR_TRANSPORT_1"/>
    <property type="match status" value="1"/>
</dbReference>
<dbReference type="EMBL" id="NIVS01000032">
    <property type="protein sequence ID" value="OWQ52241.1"/>
    <property type="molecule type" value="Genomic_DNA"/>
</dbReference>
<dbReference type="AlphaFoldDB" id="A0A246HKK2"/>
<gene>
    <name evidence="7" type="ORF">CEE60_13030</name>
</gene>
<feature type="transmembrane region" description="Helical" evidence="5">
    <location>
        <begin position="396"/>
        <end position="416"/>
    </location>
</feature>
<dbReference type="SUPFAM" id="SSF103473">
    <property type="entry name" value="MFS general substrate transporter"/>
    <property type="match status" value="1"/>
</dbReference>
<evidence type="ECO:0000313" key="8">
    <source>
        <dbReference type="Proteomes" id="UP000198157"/>
    </source>
</evidence>
<reference evidence="7 8" key="1">
    <citation type="submission" date="2017-06" db="EMBL/GenBank/DDBJ databases">
        <authorList>
            <person name="Kim H.J."/>
            <person name="Triplett B.A."/>
        </authorList>
    </citation>
    <scope>NUCLEOTIDE SEQUENCE [LARGE SCALE GENOMIC DNA]</scope>
    <source>
        <strain evidence="7 8">13146</strain>
    </source>
</reference>
<evidence type="ECO:0000256" key="2">
    <source>
        <dbReference type="ARBA" id="ARBA00022692"/>
    </source>
</evidence>
<accession>A0A246HKK2</accession>
<keyword evidence="4 5" id="KW-0472">Membrane</keyword>
<dbReference type="InterPro" id="IPR005829">
    <property type="entry name" value="Sugar_transporter_CS"/>
</dbReference>
<feature type="transmembrane region" description="Helical" evidence="5">
    <location>
        <begin position="139"/>
        <end position="163"/>
    </location>
</feature>
<dbReference type="PROSITE" id="PS50850">
    <property type="entry name" value="MFS"/>
    <property type="match status" value="1"/>
</dbReference>
<dbReference type="InterPro" id="IPR036259">
    <property type="entry name" value="MFS_trans_sf"/>
</dbReference>
<feature type="transmembrane region" description="Helical" evidence="5">
    <location>
        <begin position="260"/>
        <end position="287"/>
    </location>
</feature>
<feature type="transmembrane region" description="Helical" evidence="5">
    <location>
        <begin position="110"/>
        <end position="127"/>
    </location>
</feature>
<dbReference type="Gene3D" id="1.20.1720.10">
    <property type="entry name" value="Multidrug resistance protein D"/>
    <property type="match status" value="1"/>
</dbReference>
<feature type="transmembrane region" description="Helical" evidence="5">
    <location>
        <begin position="200"/>
        <end position="218"/>
    </location>
</feature>
<dbReference type="Proteomes" id="UP000198157">
    <property type="component" value="Unassembled WGS sequence"/>
</dbReference>
<feature type="transmembrane region" description="Helical" evidence="5">
    <location>
        <begin position="299"/>
        <end position="320"/>
    </location>
</feature>
<dbReference type="PANTHER" id="PTHR42718">
    <property type="entry name" value="MAJOR FACILITATOR SUPERFAMILY MULTIDRUG TRANSPORTER MFSC"/>
    <property type="match status" value="1"/>
</dbReference>
<sequence>MNRAGAHRAEAVLLLGSAGCALTVLDTNVVGVVLPTIARDLSATFADIEWVVSAYVLCFASLLLPAGTLADRIGRRRLFLIGLSLFALTSVACGLAGTAMALYLARAGQGAAAAFMLAPALSLIGHAHQSPPSRARAWAIWGAIMGLTMVLAPLIGGAIATWAGWRWAFHINLPLCLLLAGLSVVFVPESRDPVRRRIDVPGVLLFAGSMLCWTWALIRGPVEGWGSAAVLPWLLAGTALGAGFIVVEQRRAHPMLDLRLFRAPALVGAVLAMFAYAACVQVMASLLPLLLQNARGDSVLQAGVHMLPFALAMLLLPFVGRRLGMRWASGRILALGLGVAVIGNLGIAVALWEHSQLGLLLAMAVLGSGGGLLNGETQKAIMSVIPPDRAGMASGISTTARFSGILIGFATLGAVLSSHVRDAARHALAEAGQAGSPALIERVVVGELSVPGAAHGSLTLLARQAYADGAAYAFVTAAAMALVAMLLTSTLMSRR</sequence>
<feature type="transmembrane region" description="Helical" evidence="5">
    <location>
        <begin position="78"/>
        <end position="104"/>
    </location>
</feature>
<feature type="transmembrane region" description="Helical" evidence="5">
    <location>
        <begin position="12"/>
        <end position="38"/>
    </location>
</feature>
<keyword evidence="2 5" id="KW-0812">Transmembrane</keyword>
<feature type="transmembrane region" description="Helical" evidence="5">
    <location>
        <begin position="470"/>
        <end position="492"/>
    </location>
</feature>